<proteinExistence type="predicted"/>
<dbReference type="SUPFAM" id="SSF52047">
    <property type="entry name" value="RNI-like"/>
    <property type="match status" value="1"/>
</dbReference>
<sequence>MESKLKCGAQDCNQQASYMYRGTAIYICEEHFQPSQKEHLVKIGNVDGAQETLDVVKKCIINFKLELEQEEYQNIQEESKVLVNNIQSKIPEISKELDSPIESNPTEKYESIEYQVRAIVTEVKSSQPFRSFCFKNYMNLMCDYLEIDRSKIARFISIDSFEGAQDSEISRIKTELEETKSKYTQFRQRAISKMECSNKDDLKKIYEIVTNKQILEKWNDQVGLDCKSKQDVEFMEAIKCQILPNLNDFRIDKIDLNLLFAKEFILSSFPQKVLRFHLNWEGEIIDIESMNEIIMYINLRIAEELHLYNFQIDQFQLKILLQAVCRNKISLGLSDCALKFDSVPNLQYCFERSKINFIYLNYCGSPERCDWGNHPERFSNLIEALGQSEEMKQQLKTIYLSECKMPKESVRETLDKFCFDSVEIGNYSF</sequence>
<dbReference type="Proteomes" id="UP001295684">
    <property type="component" value="Unassembled WGS sequence"/>
</dbReference>
<dbReference type="Gene3D" id="3.80.10.10">
    <property type="entry name" value="Ribonuclease Inhibitor"/>
    <property type="match status" value="1"/>
</dbReference>
<comment type="caution">
    <text evidence="1">The sequence shown here is derived from an EMBL/GenBank/DDBJ whole genome shotgun (WGS) entry which is preliminary data.</text>
</comment>
<accession>A0AAD1TZT7</accession>
<organism evidence="1 2">
    <name type="scientific">Euplotes crassus</name>
    <dbReference type="NCBI Taxonomy" id="5936"/>
    <lineage>
        <taxon>Eukaryota</taxon>
        <taxon>Sar</taxon>
        <taxon>Alveolata</taxon>
        <taxon>Ciliophora</taxon>
        <taxon>Intramacronucleata</taxon>
        <taxon>Spirotrichea</taxon>
        <taxon>Hypotrichia</taxon>
        <taxon>Euplotida</taxon>
        <taxon>Euplotidae</taxon>
        <taxon>Moneuplotes</taxon>
    </lineage>
</organism>
<reference evidence="1" key="1">
    <citation type="submission" date="2023-07" db="EMBL/GenBank/DDBJ databases">
        <authorList>
            <consortium name="AG Swart"/>
            <person name="Singh M."/>
            <person name="Singh A."/>
            <person name="Seah K."/>
            <person name="Emmerich C."/>
        </authorList>
    </citation>
    <scope>NUCLEOTIDE SEQUENCE</scope>
    <source>
        <strain evidence="1">DP1</strain>
    </source>
</reference>
<gene>
    <name evidence="1" type="ORF">ECRASSUSDP1_LOCUS654</name>
</gene>
<dbReference type="InterPro" id="IPR032675">
    <property type="entry name" value="LRR_dom_sf"/>
</dbReference>
<evidence type="ECO:0000313" key="1">
    <source>
        <dbReference type="EMBL" id="CAI2359365.1"/>
    </source>
</evidence>
<protein>
    <submittedName>
        <fullName evidence="1">Uncharacterized protein</fullName>
    </submittedName>
</protein>
<dbReference type="EMBL" id="CAMPGE010000613">
    <property type="protein sequence ID" value="CAI2359365.1"/>
    <property type="molecule type" value="Genomic_DNA"/>
</dbReference>
<evidence type="ECO:0000313" key="2">
    <source>
        <dbReference type="Proteomes" id="UP001295684"/>
    </source>
</evidence>
<name>A0AAD1TZT7_EUPCR</name>
<dbReference type="AlphaFoldDB" id="A0AAD1TZT7"/>
<keyword evidence="2" id="KW-1185">Reference proteome</keyword>